<accession>A0ABU2SAI7</accession>
<gene>
    <name evidence="5" type="ORF">RM779_25515</name>
</gene>
<organism evidence="5 6">
    <name type="scientific">Streptomyces johnsoniae</name>
    <dbReference type="NCBI Taxonomy" id="3075532"/>
    <lineage>
        <taxon>Bacteria</taxon>
        <taxon>Bacillati</taxon>
        <taxon>Actinomycetota</taxon>
        <taxon>Actinomycetes</taxon>
        <taxon>Kitasatosporales</taxon>
        <taxon>Streptomycetaceae</taxon>
        <taxon>Streptomyces</taxon>
    </lineage>
</organism>
<evidence type="ECO:0000313" key="5">
    <source>
        <dbReference type="EMBL" id="MDT0445927.1"/>
    </source>
</evidence>
<dbReference type="SUPFAM" id="SSF88713">
    <property type="entry name" value="Glycoside hydrolase/deacetylase"/>
    <property type="match status" value="1"/>
</dbReference>
<dbReference type="CDD" id="cd10918">
    <property type="entry name" value="CE4_NodB_like_5s_6s"/>
    <property type="match status" value="1"/>
</dbReference>
<feature type="region of interest" description="Disordered" evidence="3">
    <location>
        <begin position="235"/>
        <end position="256"/>
    </location>
</feature>
<evidence type="ECO:0000313" key="6">
    <source>
        <dbReference type="Proteomes" id="UP001183615"/>
    </source>
</evidence>
<dbReference type="GO" id="GO:0016787">
    <property type="term" value="F:hydrolase activity"/>
    <property type="evidence" value="ECO:0007669"/>
    <property type="project" value="UniProtKB-KW"/>
</dbReference>
<comment type="subcellular location">
    <subcellularLocation>
        <location evidence="1">Secreted</location>
    </subcellularLocation>
</comment>
<sequence>MPVDAAAPGPLWLLMYHSVAYAAHDPYRITVTPDRLHSQLGWLRRRGLRGVSVGELLRARAAGRAGRMVGLTFDDGYRDFLDTALPLLRGHGCTATVFVLPGRLHGSNAWDADGPRKRLLNADGIKAVAAAGMEIGSHGMRHVPLRGAADDVLEREVVDSRRRLTDLTGVPVQGFCYPYGAVDRRALAAVEDAGYGYACAISPGRLTGRFALPRVHIGERDTGPRMRLKQALHPVRRRKVPPLPAPAAPAEPIEAR</sequence>
<dbReference type="InterPro" id="IPR002509">
    <property type="entry name" value="NODB_dom"/>
</dbReference>
<keyword evidence="6" id="KW-1185">Reference proteome</keyword>
<keyword evidence="5" id="KW-0378">Hydrolase</keyword>
<evidence type="ECO:0000256" key="2">
    <source>
        <dbReference type="ARBA" id="ARBA00022729"/>
    </source>
</evidence>
<name>A0ABU2SAI7_9ACTN</name>
<evidence type="ECO:0000259" key="4">
    <source>
        <dbReference type="PROSITE" id="PS51677"/>
    </source>
</evidence>
<dbReference type="InterPro" id="IPR011330">
    <property type="entry name" value="Glyco_hydro/deAcase_b/a-brl"/>
</dbReference>
<protein>
    <submittedName>
        <fullName evidence="5">Polysaccharide deacetylase family protein</fullName>
        <ecNumber evidence="5">3.-.-.-</ecNumber>
    </submittedName>
</protein>
<dbReference type="PANTHER" id="PTHR34216:SF3">
    <property type="entry name" value="POLY-BETA-1,6-N-ACETYL-D-GLUCOSAMINE N-DEACETYLASE"/>
    <property type="match status" value="1"/>
</dbReference>
<dbReference type="EC" id="3.-.-.-" evidence="5"/>
<dbReference type="RefSeq" id="WP_311620107.1">
    <property type="nucleotide sequence ID" value="NZ_JAVREV010000016.1"/>
</dbReference>
<dbReference type="InterPro" id="IPR051398">
    <property type="entry name" value="Polysacch_Deacetylase"/>
</dbReference>
<proteinExistence type="predicted"/>
<feature type="domain" description="NodB homology" evidence="4">
    <location>
        <begin position="67"/>
        <end position="256"/>
    </location>
</feature>
<dbReference type="PROSITE" id="PS51677">
    <property type="entry name" value="NODB"/>
    <property type="match status" value="1"/>
</dbReference>
<dbReference type="PANTHER" id="PTHR34216">
    <property type="match status" value="1"/>
</dbReference>
<comment type="caution">
    <text evidence="5">The sequence shown here is derived from an EMBL/GenBank/DDBJ whole genome shotgun (WGS) entry which is preliminary data.</text>
</comment>
<evidence type="ECO:0000256" key="3">
    <source>
        <dbReference type="SAM" id="MobiDB-lite"/>
    </source>
</evidence>
<evidence type="ECO:0000256" key="1">
    <source>
        <dbReference type="ARBA" id="ARBA00004613"/>
    </source>
</evidence>
<dbReference type="EMBL" id="JAVREV010000016">
    <property type="protein sequence ID" value="MDT0445927.1"/>
    <property type="molecule type" value="Genomic_DNA"/>
</dbReference>
<dbReference type="Gene3D" id="3.20.20.370">
    <property type="entry name" value="Glycoside hydrolase/deacetylase"/>
    <property type="match status" value="1"/>
</dbReference>
<dbReference type="Pfam" id="PF01522">
    <property type="entry name" value="Polysacc_deac_1"/>
    <property type="match status" value="1"/>
</dbReference>
<keyword evidence="2" id="KW-0732">Signal</keyword>
<dbReference type="Proteomes" id="UP001183615">
    <property type="component" value="Unassembled WGS sequence"/>
</dbReference>
<reference evidence="6" key="1">
    <citation type="submission" date="2023-07" db="EMBL/GenBank/DDBJ databases">
        <title>30 novel species of actinomycetes from the DSMZ collection.</title>
        <authorList>
            <person name="Nouioui I."/>
        </authorList>
    </citation>
    <scope>NUCLEOTIDE SEQUENCE [LARGE SCALE GENOMIC DNA]</scope>
    <source>
        <strain evidence="6">DSM 41886</strain>
    </source>
</reference>